<keyword evidence="4" id="KW-1185">Reference proteome</keyword>
<dbReference type="Proteomes" id="UP000198243">
    <property type="component" value="Chromosome I"/>
</dbReference>
<accession>A0A1C4U658</accession>
<dbReference type="PANTHER" id="PTHR13847">
    <property type="entry name" value="SARCOSINE DEHYDROGENASE-RELATED"/>
    <property type="match status" value="1"/>
</dbReference>
<evidence type="ECO:0000313" key="4">
    <source>
        <dbReference type="Proteomes" id="UP000198243"/>
    </source>
</evidence>
<dbReference type="PANTHER" id="PTHR13847:SF289">
    <property type="entry name" value="GLYCINE OXIDASE"/>
    <property type="match status" value="1"/>
</dbReference>
<dbReference type="InterPro" id="IPR006076">
    <property type="entry name" value="FAD-dep_OxRdtase"/>
</dbReference>
<dbReference type="Gene3D" id="3.50.50.60">
    <property type="entry name" value="FAD/NAD(P)-binding domain"/>
    <property type="match status" value="1"/>
</dbReference>
<dbReference type="Pfam" id="PF01266">
    <property type="entry name" value="DAO"/>
    <property type="match status" value="1"/>
</dbReference>
<dbReference type="EMBL" id="LT607412">
    <property type="protein sequence ID" value="SCE67099.1"/>
    <property type="molecule type" value="Genomic_DNA"/>
</dbReference>
<keyword evidence="1" id="KW-0560">Oxidoreductase</keyword>
<dbReference type="GO" id="GO:0016491">
    <property type="term" value="F:oxidoreductase activity"/>
    <property type="evidence" value="ECO:0007669"/>
    <property type="project" value="UniProtKB-KW"/>
</dbReference>
<dbReference type="InterPro" id="IPR036188">
    <property type="entry name" value="FAD/NAD-bd_sf"/>
</dbReference>
<dbReference type="SUPFAM" id="SSF51905">
    <property type="entry name" value="FAD/NAD(P)-binding domain"/>
    <property type="match status" value="1"/>
</dbReference>
<feature type="domain" description="FAD dependent oxidoreductase" evidence="2">
    <location>
        <begin position="13"/>
        <end position="226"/>
    </location>
</feature>
<evidence type="ECO:0000256" key="1">
    <source>
        <dbReference type="ARBA" id="ARBA00023002"/>
    </source>
</evidence>
<sequence length="264" mass="29007">MPSAYQGHGPTDDVAVIGAGMVGLSTAWFLQEIDAGVTVYERDHVGAGASWGNAGWLTPALTAPLPEPSVLRYGLRAVLSPRAPVYPPPRADSDLARFLAGYVRRCAGRQWRRGMATYVPVNARALDAFDALAAGNVTARTQPTGAFLACFGRERDARRLVAELGQLAVAGQQLDYVPISGRRARAMERALTDRVAAAVEIRGQRFRHPPEFVRSLAEAVRSRGCRSDRPPPEGARALRCRWARRRAQWRRPSPRWRVRHPAIA</sequence>
<dbReference type="RefSeq" id="WP_172898955.1">
    <property type="nucleotide sequence ID" value="NZ_LT607412.1"/>
</dbReference>
<reference evidence="4" key="1">
    <citation type="submission" date="2016-06" db="EMBL/GenBank/DDBJ databases">
        <authorList>
            <person name="Varghese N."/>
            <person name="Submissions Spin"/>
        </authorList>
    </citation>
    <scope>NUCLEOTIDE SEQUENCE [LARGE SCALE GENOMIC DNA]</scope>
    <source>
        <strain evidence="4">DSM 44875</strain>
    </source>
</reference>
<organism evidence="3 4">
    <name type="scientific">Micromonospora coriariae</name>
    <dbReference type="NCBI Taxonomy" id="285665"/>
    <lineage>
        <taxon>Bacteria</taxon>
        <taxon>Bacillati</taxon>
        <taxon>Actinomycetota</taxon>
        <taxon>Actinomycetes</taxon>
        <taxon>Micromonosporales</taxon>
        <taxon>Micromonosporaceae</taxon>
        <taxon>Micromonospora</taxon>
    </lineage>
</organism>
<evidence type="ECO:0000259" key="2">
    <source>
        <dbReference type="Pfam" id="PF01266"/>
    </source>
</evidence>
<gene>
    <name evidence="3" type="ORF">GA0070607_0197</name>
</gene>
<evidence type="ECO:0000313" key="3">
    <source>
        <dbReference type="EMBL" id="SCE67099.1"/>
    </source>
</evidence>
<protein>
    <submittedName>
        <fullName evidence="3">FAD dependent oxidoreductase</fullName>
    </submittedName>
</protein>
<dbReference type="AlphaFoldDB" id="A0A1C4U658"/>
<name>A0A1C4U658_9ACTN</name>
<dbReference type="GO" id="GO:0005737">
    <property type="term" value="C:cytoplasm"/>
    <property type="evidence" value="ECO:0007669"/>
    <property type="project" value="TreeGrafter"/>
</dbReference>
<proteinExistence type="predicted"/>